<keyword evidence="1" id="KW-0732">Signal</keyword>
<comment type="caution">
    <text evidence="2">The sequence shown here is derived from an EMBL/GenBank/DDBJ whole genome shotgun (WGS) entry which is preliminary data.</text>
</comment>
<proteinExistence type="predicted"/>
<name>A0A3D4VB32_9BACT</name>
<gene>
    <name evidence="2" type="ORF">DGD08_14020</name>
</gene>
<feature type="chain" id="PRO_5017811038" description="AMP-activated protein kinase glycogen-binding domain-containing protein" evidence="1">
    <location>
        <begin position="33"/>
        <end position="485"/>
    </location>
</feature>
<dbReference type="InterPro" id="IPR013783">
    <property type="entry name" value="Ig-like_fold"/>
</dbReference>
<dbReference type="InterPro" id="IPR014756">
    <property type="entry name" value="Ig_E-set"/>
</dbReference>
<accession>A0A3D4VB32</accession>
<dbReference type="AlphaFoldDB" id="A0A3D4VB32"/>
<reference evidence="2 3" key="1">
    <citation type="journal article" date="2018" name="Nat. Biotechnol.">
        <title>A standardized bacterial taxonomy based on genome phylogeny substantially revises the tree of life.</title>
        <authorList>
            <person name="Parks D.H."/>
            <person name="Chuvochina M."/>
            <person name="Waite D.W."/>
            <person name="Rinke C."/>
            <person name="Skarshewski A."/>
            <person name="Chaumeil P.A."/>
            <person name="Hugenholtz P."/>
        </authorList>
    </citation>
    <scope>NUCLEOTIDE SEQUENCE [LARGE SCALE GENOMIC DNA]</scope>
    <source>
        <strain evidence="2">UBA8844</strain>
    </source>
</reference>
<dbReference type="CDD" id="cd02859">
    <property type="entry name" value="E_set_AMPKbeta_like_N"/>
    <property type="match status" value="1"/>
</dbReference>
<organism evidence="2 3">
    <name type="scientific">Gemmatimonas aurantiaca</name>
    <dbReference type="NCBI Taxonomy" id="173480"/>
    <lineage>
        <taxon>Bacteria</taxon>
        <taxon>Pseudomonadati</taxon>
        <taxon>Gemmatimonadota</taxon>
        <taxon>Gemmatimonadia</taxon>
        <taxon>Gemmatimonadales</taxon>
        <taxon>Gemmatimonadaceae</taxon>
        <taxon>Gemmatimonas</taxon>
    </lineage>
</organism>
<dbReference type="SUPFAM" id="SSF81296">
    <property type="entry name" value="E set domains"/>
    <property type="match status" value="1"/>
</dbReference>
<dbReference type="Proteomes" id="UP000264071">
    <property type="component" value="Unassembled WGS sequence"/>
</dbReference>
<protein>
    <recommendedName>
        <fullName evidence="4">AMP-activated protein kinase glycogen-binding domain-containing protein</fullName>
    </recommendedName>
</protein>
<dbReference type="EMBL" id="DPIY01000010">
    <property type="protein sequence ID" value="HCT58316.1"/>
    <property type="molecule type" value="Genomic_DNA"/>
</dbReference>
<evidence type="ECO:0000313" key="3">
    <source>
        <dbReference type="Proteomes" id="UP000264071"/>
    </source>
</evidence>
<evidence type="ECO:0000313" key="2">
    <source>
        <dbReference type="EMBL" id="HCT58316.1"/>
    </source>
</evidence>
<dbReference type="Gene3D" id="2.60.40.10">
    <property type="entry name" value="Immunoglobulins"/>
    <property type="match status" value="1"/>
</dbReference>
<feature type="signal peptide" evidence="1">
    <location>
        <begin position="1"/>
        <end position="32"/>
    </location>
</feature>
<evidence type="ECO:0008006" key="4">
    <source>
        <dbReference type="Google" id="ProtNLM"/>
    </source>
</evidence>
<evidence type="ECO:0000256" key="1">
    <source>
        <dbReference type="SAM" id="SignalP"/>
    </source>
</evidence>
<sequence>MTPARRSPRASRRRSLKSSGWAVPCAFSAAFASVALSDVADAQARGEAPIAPAATIGPVTDAPTLSVLGLASVPDGSGNPLTQRNDLWLGATQPIGRLGRFHFAALGSGNWRFRETASNDAQSQGILTLRARARVGEQRVWSAVSYGYAGGNGNPASAMMGGLPGSQAGGGIDGRSADTTVSRRIDVGQVGRAEAGVMSNYGGVEFSFGMSLERATRITTQTIVVDEPSSIPLTPTGGSRVLSSRSLRTMQRRDLATGMASAGFNTGSTTWLVSVSAPVATWISSDALAPSAQPIPTIASLAVVQPVTGWLSLVGAAASNAATLGPNALRDQVTQQGGRNYRSFSPVVALGIRISRLGGNDNDATPGGILAFETRTLGTVDSISIEQNSLERDHAETDTLRVVLLIDAPRAESVELMGDATSWTVTQMRRHPSGRWRAELKLAPGMHRLIVRSDGGKWVAPPGLPVGNDDYGTPVGMVLIKSPKH</sequence>